<dbReference type="PRINTS" id="PR00463">
    <property type="entry name" value="EP450I"/>
</dbReference>
<keyword evidence="6" id="KW-0812">Transmembrane</keyword>
<dbReference type="InterPro" id="IPR002401">
    <property type="entry name" value="Cyt_P450_E_grp-I"/>
</dbReference>
<dbReference type="GO" id="GO:0004497">
    <property type="term" value="F:monooxygenase activity"/>
    <property type="evidence" value="ECO:0007669"/>
    <property type="project" value="UniProtKB-KW"/>
</dbReference>
<dbReference type="PANTHER" id="PTHR47947:SF24">
    <property type="entry name" value="ISOFLAVONE 2'-HYDROXYLASE-LIKE"/>
    <property type="match status" value="1"/>
</dbReference>
<keyword evidence="6" id="KW-0472">Membrane</keyword>
<reference evidence="7 8" key="1">
    <citation type="submission" date="2024-02" db="EMBL/GenBank/DDBJ databases">
        <authorList>
            <person name="Vignale AGUSTIN F."/>
            <person name="Sosa J E."/>
            <person name="Modenutti C."/>
        </authorList>
    </citation>
    <scope>NUCLEOTIDE SEQUENCE [LARGE SCALE GENOMIC DNA]</scope>
</reference>
<dbReference type="GO" id="GO:0046872">
    <property type="term" value="F:metal ion binding"/>
    <property type="evidence" value="ECO:0007669"/>
    <property type="project" value="UniProtKB-KW"/>
</dbReference>
<sequence length="249" mass="29019">MEVLYLYLPVVLLAFYVITQHFLRKLRNLPPRPFPTLPLIGHLYLLKKPFHQALAKVSYRHGPVVFLWFGSHPVLLVASPSTAEECFTKNDIAFANRPTLISGKYFGYNYTSLAWSPYGDHWRNLRRISSLEVLSSHRLQMLSHIRLEEVRTLIGRLFQVSTETPERAVGMKLALFELTFNIMTRMIFGKIYYGENVENSEEAKRFQDLIMATSRSISESQVLDFLPFMRWFGFGGTEEKLRVIHENRD</sequence>
<dbReference type="InterPro" id="IPR050651">
    <property type="entry name" value="Plant_Cytochrome_P450_Monoox"/>
</dbReference>
<dbReference type="AlphaFoldDB" id="A0ABC8UP69"/>
<organism evidence="7 8">
    <name type="scientific">Ilex paraguariensis</name>
    <name type="common">yerba mate</name>
    <dbReference type="NCBI Taxonomy" id="185542"/>
    <lineage>
        <taxon>Eukaryota</taxon>
        <taxon>Viridiplantae</taxon>
        <taxon>Streptophyta</taxon>
        <taxon>Embryophyta</taxon>
        <taxon>Tracheophyta</taxon>
        <taxon>Spermatophyta</taxon>
        <taxon>Magnoliopsida</taxon>
        <taxon>eudicotyledons</taxon>
        <taxon>Gunneridae</taxon>
        <taxon>Pentapetalae</taxon>
        <taxon>asterids</taxon>
        <taxon>campanulids</taxon>
        <taxon>Aquifoliales</taxon>
        <taxon>Aquifoliaceae</taxon>
        <taxon>Ilex</taxon>
    </lineage>
</organism>
<evidence type="ECO:0000313" key="7">
    <source>
        <dbReference type="EMBL" id="CAK9182860.1"/>
    </source>
</evidence>
<evidence type="ECO:0000256" key="4">
    <source>
        <dbReference type="ARBA" id="ARBA00023004"/>
    </source>
</evidence>
<keyword evidence="6" id="KW-1133">Transmembrane helix</keyword>
<evidence type="ECO:0000256" key="6">
    <source>
        <dbReference type="SAM" id="Phobius"/>
    </source>
</evidence>
<evidence type="ECO:0008006" key="9">
    <source>
        <dbReference type="Google" id="ProtNLM"/>
    </source>
</evidence>
<evidence type="ECO:0000256" key="3">
    <source>
        <dbReference type="ARBA" id="ARBA00023002"/>
    </source>
</evidence>
<evidence type="ECO:0000256" key="2">
    <source>
        <dbReference type="ARBA" id="ARBA00022723"/>
    </source>
</evidence>
<dbReference type="Proteomes" id="UP001642360">
    <property type="component" value="Unassembled WGS sequence"/>
</dbReference>
<keyword evidence="2" id="KW-0479">Metal-binding</keyword>
<evidence type="ECO:0000256" key="1">
    <source>
        <dbReference type="ARBA" id="ARBA00022617"/>
    </source>
</evidence>
<proteinExistence type="predicted"/>
<keyword evidence="5" id="KW-0503">Monooxygenase</keyword>
<accession>A0ABC8UP69</accession>
<evidence type="ECO:0000256" key="5">
    <source>
        <dbReference type="ARBA" id="ARBA00023033"/>
    </source>
</evidence>
<dbReference type="EMBL" id="CAUOFW020008458">
    <property type="protein sequence ID" value="CAK9182860.1"/>
    <property type="molecule type" value="Genomic_DNA"/>
</dbReference>
<protein>
    <recommendedName>
        <fullName evidence="9">Cytochrome P450</fullName>
    </recommendedName>
</protein>
<gene>
    <name evidence="7" type="ORF">ILEXP_LOCUS53083</name>
</gene>
<dbReference type="PANTHER" id="PTHR47947">
    <property type="entry name" value="CYTOCHROME P450 82C3-RELATED"/>
    <property type="match status" value="1"/>
</dbReference>
<dbReference type="InterPro" id="IPR036396">
    <property type="entry name" value="Cyt_P450_sf"/>
</dbReference>
<comment type="caution">
    <text evidence="7">The sequence shown here is derived from an EMBL/GenBank/DDBJ whole genome shotgun (WGS) entry which is preliminary data.</text>
</comment>
<evidence type="ECO:0000313" key="8">
    <source>
        <dbReference type="Proteomes" id="UP001642360"/>
    </source>
</evidence>
<name>A0ABC8UP69_9AQUA</name>
<dbReference type="Pfam" id="PF00067">
    <property type="entry name" value="p450"/>
    <property type="match status" value="1"/>
</dbReference>
<dbReference type="InterPro" id="IPR001128">
    <property type="entry name" value="Cyt_P450"/>
</dbReference>
<dbReference type="SUPFAM" id="SSF48264">
    <property type="entry name" value="Cytochrome P450"/>
    <property type="match status" value="1"/>
</dbReference>
<dbReference type="Gene3D" id="1.10.630.10">
    <property type="entry name" value="Cytochrome P450"/>
    <property type="match status" value="1"/>
</dbReference>
<keyword evidence="8" id="KW-1185">Reference proteome</keyword>
<keyword evidence="1" id="KW-0349">Heme</keyword>
<keyword evidence="4" id="KW-0408">Iron</keyword>
<feature type="transmembrane region" description="Helical" evidence="6">
    <location>
        <begin position="6"/>
        <end position="23"/>
    </location>
</feature>
<keyword evidence="3" id="KW-0560">Oxidoreductase</keyword>